<evidence type="ECO:0000256" key="4">
    <source>
        <dbReference type="ARBA" id="ARBA00023136"/>
    </source>
</evidence>
<dbReference type="Gene3D" id="1.20.1250.20">
    <property type="entry name" value="MFS general substrate transporter like domains"/>
    <property type="match status" value="2"/>
</dbReference>
<name>A0A0M8PNY3_RHORH</name>
<dbReference type="InterPro" id="IPR011701">
    <property type="entry name" value="MFS"/>
</dbReference>
<sequence length="427" mass="45383">MTTLTLTGTRATYTRAPLYSWWVLLVSLLCFMTCFIGLNTVAVFGTVIQDDWGINATQLSLLTTASMLTFCVVPVFAGKWAARIGVKKIVVIGLLCNVVSGLLIPFVGESYTGMLVLRLLLGCCGGVMNASLATHASLWFPKNRRGFATGLLMGFLGVGFSITSFAGPLLTDSGMSWETASMWLTVVPSIACGALFVLTVKDFHQAHPGVPSMDALVAEPVGVRRPHSTRFDALPKPGSLAEALRSSRIWWSSLYGAGTAITLYGLAYALPLFLEQDRGMTLLEASAIIGVTFMFKLVAAPIGGLMSDRLFRGERFQTNMIGAGLAGIMVVTLPGIPASTLGIYLCIMFLAASLYGGTYWAWAAELSQPRANYQTSGLIVTVSNVGAVLAAPMLGLIIDATGSATYAMVTIGVLGLLSVECARRSRL</sequence>
<reference evidence="7 8" key="1">
    <citation type="journal article" date="2015" name="Genome Announc.">
        <title>Draft Genome Sequence of Rhodococcus rhodochrous Strain KG-21, a Soil Isolate from Oil Fields of Krishna-Godavari Basin, India.</title>
        <authorList>
            <person name="Dawar C."/>
            <person name="Aggarwal R.K."/>
        </authorList>
    </citation>
    <scope>NUCLEOTIDE SEQUENCE [LARGE SCALE GENOMIC DNA]</scope>
    <source>
        <strain evidence="7 8">KG-21</strain>
    </source>
</reference>
<proteinExistence type="predicted"/>
<dbReference type="InterPro" id="IPR020846">
    <property type="entry name" value="MFS_dom"/>
</dbReference>
<comment type="subcellular location">
    <subcellularLocation>
        <location evidence="1">Cell membrane</location>
        <topology evidence="1">Multi-pass membrane protein</topology>
    </subcellularLocation>
</comment>
<dbReference type="RefSeq" id="WP_054372317.1">
    <property type="nucleotide sequence ID" value="NZ_AZYO01000016.1"/>
</dbReference>
<feature type="transmembrane region" description="Helical" evidence="5">
    <location>
        <begin position="318"/>
        <end position="336"/>
    </location>
</feature>
<evidence type="ECO:0000259" key="6">
    <source>
        <dbReference type="PROSITE" id="PS50850"/>
    </source>
</evidence>
<evidence type="ECO:0000256" key="3">
    <source>
        <dbReference type="ARBA" id="ARBA00022989"/>
    </source>
</evidence>
<evidence type="ECO:0000313" key="7">
    <source>
        <dbReference type="EMBL" id="KOS56562.1"/>
    </source>
</evidence>
<feature type="domain" description="Major facilitator superfamily (MFS) profile" evidence="6">
    <location>
        <begin position="23"/>
        <end position="427"/>
    </location>
</feature>
<dbReference type="InterPro" id="IPR052952">
    <property type="entry name" value="MFS-Transporter"/>
</dbReference>
<evidence type="ECO:0000256" key="2">
    <source>
        <dbReference type="ARBA" id="ARBA00022692"/>
    </source>
</evidence>
<dbReference type="AlphaFoldDB" id="A0A0M8PNY3"/>
<feature type="transmembrane region" description="Helical" evidence="5">
    <location>
        <begin position="342"/>
        <end position="363"/>
    </location>
</feature>
<dbReference type="GO" id="GO:0022857">
    <property type="term" value="F:transmembrane transporter activity"/>
    <property type="evidence" value="ECO:0007669"/>
    <property type="project" value="InterPro"/>
</dbReference>
<accession>A0A0M8PNY3</accession>
<organism evidence="7 8">
    <name type="scientific">Rhodococcus rhodochrous KG-21</name>
    <dbReference type="NCBI Taxonomy" id="1441923"/>
    <lineage>
        <taxon>Bacteria</taxon>
        <taxon>Bacillati</taxon>
        <taxon>Actinomycetota</taxon>
        <taxon>Actinomycetes</taxon>
        <taxon>Mycobacteriales</taxon>
        <taxon>Nocardiaceae</taxon>
        <taxon>Rhodococcus</taxon>
    </lineage>
</organism>
<dbReference type="EMBL" id="AZYO01000016">
    <property type="protein sequence ID" value="KOS56562.1"/>
    <property type="molecule type" value="Genomic_DNA"/>
</dbReference>
<feature type="transmembrane region" description="Helical" evidence="5">
    <location>
        <begin position="254"/>
        <end position="274"/>
    </location>
</feature>
<keyword evidence="4 5" id="KW-0472">Membrane</keyword>
<keyword evidence="2 5" id="KW-0812">Transmembrane</keyword>
<feature type="transmembrane region" description="Helical" evidence="5">
    <location>
        <begin position="286"/>
        <end position="306"/>
    </location>
</feature>
<feature type="transmembrane region" description="Helical" evidence="5">
    <location>
        <begin position="404"/>
        <end position="422"/>
    </location>
</feature>
<dbReference type="GO" id="GO:0005886">
    <property type="term" value="C:plasma membrane"/>
    <property type="evidence" value="ECO:0007669"/>
    <property type="project" value="UniProtKB-SubCell"/>
</dbReference>
<gene>
    <name evidence="7" type="ORF">Z051_08815</name>
</gene>
<dbReference type="PANTHER" id="PTHR23527">
    <property type="entry name" value="BLL3282 PROTEIN"/>
    <property type="match status" value="1"/>
</dbReference>
<dbReference type="PROSITE" id="PS50850">
    <property type="entry name" value="MFS"/>
    <property type="match status" value="1"/>
</dbReference>
<dbReference type="PANTHER" id="PTHR23527:SF1">
    <property type="entry name" value="BLL3282 PROTEIN"/>
    <property type="match status" value="1"/>
</dbReference>
<dbReference type="InterPro" id="IPR036259">
    <property type="entry name" value="MFS_trans_sf"/>
</dbReference>
<feature type="transmembrane region" description="Helical" evidence="5">
    <location>
        <begin position="59"/>
        <end position="77"/>
    </location>
</feature>
<dbReference type="Pfam" id="PF07690">
    <property type="entry name" value="MFS_1"/>
    <property type="match status" value="1"/>
</dbReference>
<evidence type="ECO:0000313" key="8">
    <source>
        <dbReference type="Proteomes" id="UP000037712"/>
    </source>
</evidence>
<evidence type="ECO:0000256" key="5">
    <source>
        <dbReference type="SAM" id="Phobius"/>
    </source>
</evidence>
<dbReference type="Proteomes" id="UP000037712">
    <property type="component" value="Unassembled WGS sequence"/>
</dbReference>
<evidence type="ECO:0000256" key="1">
    <source>
        <dbReference type="ARBA" id="ARBA00004651"/>
    </source>
</evidence>
<feature type="transmembrane region" description="Helical" evidence="5">
    <location>
        <begin position="182"/>
        <end position="200"/>
    </location>
</feature>
<feature type="transmembrane region" description="Helical" evidence="5">
    <location>
        <begin position="21"/>
        <end position="47"/>
    </location>
</feature>
<dbReference type="SUPFAM" id="SSF103473">
    <property type="entry name" value="MFS general substrate transporter"/>
    <property type="match status" value="1"/>
</dbReference>
<reference evidence="8" key="2">
    <citation type="submission" date="2015-01" db="EMBL/GenBank/DDBJ databases">
        <title>Draft genome sequence of potential hydrocarbon metabolising strain of Rhodococcus rhodochrous.</title>
        <authorList>
            <person name="Aggarwal R.K."/>
            <person name="Dawar C."/>
        </authorList>
    </citation>
    <scope>NUCLEOTIDE SEQUENCE [LARGE SCALE GENOMIC DNA]</scope>
    <source>
        <strain evidence="8">KG-21</strain>
    </source>
</reference>
<feature type="transmembrane region" description="Helical" evidence="5">
    <location>
        <begin position="147"/>
        <end position="170"/>
    </location>
</feature>
<comment type="caution">
    <text evidence="7">The sequence shown here is derived from an EMBL/GenBank/DDBJ whole genome shotgun (WGS) entry which is preliminary data.</text>
</comment>
<feature type="transmembrane region" description="Helical" evidence="5">
    <location>
        <begin position="89"/>
        <end position="107"/>
    </location>
</feature>
<protein>
    <submittedName>
        <fullName evidence="7">MFS transporter</fullName>
    </submittedName>
</protein>
<feature type="transmembrane region" description="Helical" evidence="5">
    <location>
        <begin position="119"/>
        <end position="140"/>
    </location>
</feature>
<dbReference type="PATRIC" id="fig|1441923.3.peg.1955"/>
<feature type="transmembrane region" description="Helical" evidence="5">
    <location>
        <begin position="375"/>
        <end position="398"/>
    </location>
</feature>
<keyword evidence="3 5" id="KW-1133">Transmembrane helix</keyword>